<dbReference type="Proteomes" id="UP000195772">
    <property type="component" value="Unassembled WGS sequence"/>
</dbReference>
<dbReference type="SUPFAM" id="SSF56801">
    <property type="entry name" value="Acetyl-CoA synthetase-like"/>
    <property type="match status" value="1"/>
</dbReference>
<dbReference type="OrthoDB" id="9778383at2"/>
<keyword evidence="3" id="KW-0547">Nucleotide-binding</keyword>
<dbReference type="Gene3D" id="3.30.300.30">
    <property type="match status" value="1"/>
</dbReference>
<dbReference type="Gene3D" id="3.40.50.12780">
    <property type="entry name" value="N-terminal domain of ligase-like"/>
    <property type="match status" value="1"/>
</dbReference>
<dbReference type="PROSITE" id="PS00455">
    <property type="entry name" value="AMP_BINDING"/>
    <property type="match status" value="1"/>
</dbReference>
<dbReference type="InterPro" id="IPR025110">
    <property type="entry name" value="AMP-bd_C"/>
</dbReference>
<dbReference type="GO" id="GO:0005524">
    <property type="term" value="F:ATP binding"/>
    <property type="evidence" value="ECO:0007669"/>
    <property type="project" value="UniProtKB-KW"/>
</dbReference>
<comment type="caution">
    <text evidence="7">The sequence shown here is derived from an EMBL/GenBank/DDBJ whole genome shotgun (WGS) entry which is preliminary data.</text>
</comment>
<dbReference type="RefSeq" id="WP_087401107.1">
    <property type="nucleotide sequence ID" value="NZ_NFHB01000001.1"/>
</dbReference>
<evidence type="ECO:0000259" key="6">
    <source>
        <dbReference type="Pfam" id="PF13193"/>
    </source>
</evidence>
<dbReference type="AlphaFoldDB" id="A0A1Y3QZQ1"/>
<dbReference type="GO" id="GO:0016405">
    <property type="term" value="F:CoA-ligase activity"/>
    <property type="evidence" value="ECO:0007669"/>
    <property type="project" value="UniProtKB-ARBA"/>
</dbReference>
<dbReference type="Pfam" id="PF13193">
    <property type="entry name" value="AMP-binding_C"/>
    <property type="match status" value="1"/>
</dbReference>
<proteinExistence type="inferred from homology"/>
<keyword evidence="4" id="KW-0067">ATP-binding</keyword>
<comment type="similarity">
    <text evidence="1">Belongs to the ATP-dependent AMP-binding enzyme family.</text>
</comment>
<dbReference type="PANTHER" id="PTHR43605">
    <property type="entry name" value="ACYL-COENZYME A SYNTHETASE"/>
    <property type="match status" value="1"/>
</dbReference>
<dbReference type="GO" id="GO:0015645">
    <property type="term" value="F:fatty acid ligase activity"/>
    <property type="evidence" value="ECO:0007669"/>
    <property type="project" value="TreeGrafter"/>
</dbReference>
<dbReference type="GO" id="GO:0004321">
    <property type="term" value="F:fatty-acyl-CoA synthase activity"/>
    <property type="evidence" value="ECO:0007669"/>
    <property type="project" value="TreeGrafter"/>
</dbReference>
<dbReference type="InterPro" id="IPR051087">
    <property type="entry name" value="Mitochondrial_ACSM"/>
</dbReference>
<dbReference type="Pfam" id="PF00501">
    <property type="entry name" value="AMP-binding"/>
    <property type="match status" value="1"/>
</dbReference>
<protein>
    <submittedName>
        <fullName evidence="7">Acetyl-CoA synthetase</fullName>
    </submittedName>
</protein>
<dbReference type="InterPro" id="IPR045851">
    <property type="entry name" value="AMP-bd_C_sf"/>
</dbReference>
<evidence type="ECO:0000256" key="4">
    <source>
        <dbReference type="ARBA" id="ARBA00022840"/>
    </source>
</evidence>
<dbReference type="PANTHER" id="PTHR43605:SF10">
    <property type="entry name" value="ACYL-COA SYNTHETASE MEDIUM CHAIN FAMILY MEMBER 3"/>
    <property type="match status" value="1"/>
</dbReference>
<evidence type="ECO:0000313" key="8">
    <source>
        <dbReference type="Proteomes" id="UP000195772"/>
    </source>
</evidence>
<organism evidence="7 8">
    <name type="scientific">Alistipes onderdonkii</name>
    <dbReference type="NCBI Taxonomy" id="328813"/>
    <lineage>
        <taxon>Bacteria</taxon>
        <taxon>Pseudomonadati</taxon>
        <taxon>Bacteroidota</taxon>
        <taxon>Bacteroidia</taxon>
        <taxon>Bacteroidales</taxon>
        <taxon>Rikenellaceae</taxon>
        <taxon>Alistipes</taxon>
    </lineage>
</organism>
<keyword evidence="2" id="KW-0436">Ligase</keyword>
<dbReference type="GO" id="GO:0006633">
    <property type="term" value="P:fatty acid biosynthetic process"/>
    <property type="evidence" value="ECO:0007669"/>
    <property type="project" value="TreeGrafter"/>
</dbReference>
<dbReference type="InterPro" id="IPR042099">
    <property type="entry name" value="ANL_N_sf"/>
</dbReference>
<sequence>MVEKFLSRTVFTSQEDYMRNFRIRVPADFNFAYDVVDAYAAEEPDKKALLWTDDRGGEIQFTFADMKRETDRTASYFQSLGIGRGDMVMLILKRRYEFWFSILALHKLGAVAIPATHLLTRKDVVYRCNMAGVKAIVAAGEPVITGHIAAAMPESPTTKLLISVGPEVPEGFLDFHEGIRHAAPFVRPQHVNTNDDIMLMYFTSGTTGEPKMVAHDFTYPLGHISTGCFWHNLHEGSLHLTIADTGWAKAAWGKLYGQWLAGANIFVYDHEKFTPADILHKIGQYRITSLCAPPTIYRFLIREDLSKYDLSSLEYCTTAGEALNGAVYDTFKRLTGVRLMEGFGQTETTLTLATFPWMEPKPGSMGVPNPQYDIDLLTPDGRSAEDGEQGQIVIRTDRGKPLGLFKEYYLNDGMTHEVWHDGVYYTGDVAWRDEDGYFWFVGRADDVIKSSGYRIGPFEVESALMTHPAVVECAITGVPDEIRGQVVKATIILGEKYRPRAGEELIRELQDHVKRITAPYKYPRIIEFVDELPKTISGKIRRKAIRADDENR</sequence>
<feature type="domain" description="AMP-dependent synthetase/ligase" evidence="5">
    <location>
        <begin position="38"/>
        <end position="409"/>
    </location>
</feature>
<dbReference type="FunFam" id="3.30.300.30:FF:000005">
    <property type="entry name" value="Acyl-coenzyme A synthetase ACSM5, mitochondrial"/>
    <property type="match status" value="1"/>
</dbReference>
<dbReference type="GO" id="GO:0006637">
    <property type="term" value="P:acyl-CoA metabolic process"/>
    <property type="evidence" value="ECO:0007669"/>
    <property type="project" value="TreeGrafter"/>
</dbReference>
<dbReference type="EMBL" id="NFHB01000001">
    <property type="protein sequence ID" value="OUN05126.1"/>
    <property type="molecule type" value="Genomic_DNA"/>
</dbReference>
<dbReference type="InterPro" id="IPR020845">
    <property type="entry name" value="AMP-binding_CS"/>
</dbReference>
<feature type="domain" description="AMP-binding enzyme C-terminal" evidence="6">
    <location>
        <begin position="459"/>
        <end position="539"/>
    </location>
</feature>
<evidence type="ECO:0000256" key="3">
    <source>
        <dbReference type="ARBA" id="ARBA00022741"/>
    </source>
</evidence>
<evidence type="ECO:0000259" key="5">
    <source>
        <dbReference type="Pfam" id="PF00501"/>
    </source>
</evidence>
<dbReference type="eggNOG" id="COG0365">
    <property type="taxonomic scope" value="Bacteria"/>
</dbReference>
<evidence type="ECO:0000256" key="1">
    <source>
        <dbReference type="ARBA" id="ARBA00006432"/>
    </source>
</evidence>
<dbReference type="InterPro" id="IPR000873">
    <property type="entry name" value="AMP-dep_synth/lig_dom"/>
</dbReference>
<name>A0A1Y3QZQ1_9BACT</name>
<gene>
    <name evidence="7" type="ORF">B5G41_02230</name>
</gene>
<evidence type="ECO:0000313" key="7">
    <source>
        <dbReference type="EMBL" id="OUN05126.1"/>
    </source>
</evidence>
<evidence type="ECO:0000256" key="2">
    <source>
        <dbReference type="ARBA" id="ARBA00022598"/>
    </source>
</evidence>
<accession>A0A1Y3QZQ1</accession>
<reference evidence="8" key="1">
    <citation type="submission" date="2017-04" db="EMBL/GenBank/DDBJ databases">
        <title>Function of individual gut microbiota members based on whole genome sequencing of pure cultures obtained from chicken caecum.</title>
        <authorList>
            <person name="Medvecky M."/>
            <person name="Cejkova D."/>
            <person name="Polansky O."/>
            <person name="Karasova D."/>
            <person name="Kubasova T."/>
            <person name="Cizek A."/>
            <person name="Rychlik I."/>
        </authorList>
    </citation>
    <scope>NUCLEOTIDE SEQUENCE [LARGE SCALE GENOMIC DNA]</scope>
    <source>
        <strain evidence="8">An90</strain>
    </source>
</reference>